<dbReference type="InterPro" id="IPR052762">
    <property type="entry name" value="PCW_deacetylase/CE"/>
</dbReference>
<feature type="chain" id="PRO_5042065680" evidence="1">
    <location>
        <begin position="26"/>
        <end position="367"/>
    </location>
</feature>
<dbReference type="Gene3D" id="2.60.120.260">
    <property type="entry name" value="Galactose-binding domain-like"/>
    <property type="match status" value="1"/>
</dbReference>
<dbReference type="SUPFAM" id="SSF52266">
    <property type="entry name" value="SGNH hydrolase"/>
    <property type="match status" value="1"/>
</dbReference>
<dbReference type="Proteomes" id="UP001218638">
    <property type="component" value="Chromosome"/>
</dbReference>
<dbReference type="InterPro" id="IPR036514">
    <property type="entry name" value="SGNH_hydro_sf"/>
</dbReference>
<gene>
    <name evidence="4" type="ORF">PXH66_06650</name>
</gene>
<evidence type="ECO:0000259" key="2">
    <source>
        <dbReference type="Pfam" id="PF13472"/>
    </source>
</evidence>
<evidence type="ECO:0000259" key="3">
    <source>
        <dbReference type="Pfam" id="PF17996"/>
    </source>
</evidence>
<dbReference type="EMBL" id="CP119075">
    <property type="protein sequence ID" value="WED66527.1"/>
    <property type="molecule type" value="Genomic_DNA"/>
</dbReference>
<keyword evidence="1" id="KW-0732">Signal</keyword>
<reference evidence="4" key="1">
    <citation type="submission" date="2023-03" db="EMBL/GenBank/DDBJ databases">
        <title>Lomoglobus Profundus gen. nov., sp. nov., a novel member of the phylum Verrucomicrobia, isolated from deep-marine sediment of South China Sea.</title>
        <authorList>
            <person name="Ahmad T."/>
            <person name="Ishaq S.E."/>
            <person name="Wang F."/>
        </authorList>
    </citation>
    <scope>NUCLEOTIDE SEQUENCE</scope>
    <source>
        <strain evidence="4">LMO-M01</strain>
    </source>
</reference>
<dbReference type="KEGG" id="slom:PXH66_06650"/>
<proteinExistence type="predicted"/>
<evidence type="ECO:0000313" key="4">
    <source>
        <dbReference type="EMBL" id="WED66527.1"/>
    </source>
</evidence>
<dbReference type="Pfam" id="PF17996">
    <property type="entry name" value="CE2_N"/>
    <property type="match status" value="1"/>
</dbReference>
<evidence type="ECO:0000313" key="5">
    <source>
        <dbReference type="Proteomes" id="UP001218638"/>
    </source>
</evidence>
<dbReference type="GO" id="GO:0016788">
    <property type="term" value="F:hydrolase activity, acting on ester bonds"/>
    <property type="evidence" value="ECO:0007669"/>
    <property type="project" value="UniProtKB-ARBA"/>
</dbReference>
<organism evidence="4 5">
    <name type="scientific">Synoicihabitans lomoniglobus</name>
    <dbReference type="NCBI Taxonomy" id="2909285"/>
    <lineage>
        <taxon>Bacteria</taxon>
        <taxon>Pseudomonadati</taxon>
        <taxon>Verrucomicrobiota</taxon>
        <taxon>Opitutia</taxon>
        <taxon>Opitutales</taxon>
        <taxon>Opitutaceae</taxon>
        <taxon>Synoicihabitans</taxon>
    </lineage>
</organism>
<dbReference type="RefSeq" id="WP_330932272.1">
    <property type="nucleotide sequence ID" value="NZ_CP119075.1"/>
</dbReference>
<feature type="signal peptide" evidence="1">
    <location>
        <begin position="1"/>
        <end position="25"/>
    </location>
</feature>
<name>A0AAF0CR37_9BACT</name>
<feature type="domain" description="Carbohydrate esterase 2 N-terminal" evidence="3">
    <location>
        <begin position="39"/>
        <end position="145"/>
    </location>
</feature>
<accession>A0AAF0CR37</accession>
<dbReference type="AlphaFoldDB" id="A0AAF0CR37"/>
<evidence type="ECO:0000256" key="1">
    <source>
        <dbReference type="SAM" id="SignalP"/>
    </source>
</evidence>
<dbReference type="PANTHER" id="PTHR37834">
    <property type="entry name" value="GDSL-LIKE LIPASE/ACYLHYDROLASE DOMAIN PROTEIN (AFU_ORTHOLOGUE AFUA_2G00620)"/>
    <property type="match status" value="1"/>
</dbReference>
<keyword evidence="5" id="KW-1185">Reference proteome</keyword>
<dbReference type="Gene3D" id="3.40.50.1110">
    <property type="entry name" value="SGNH hydrolase"/>
    <property type="match status" value="1"/>
</dbReference>
<sequence>MPLVSLRRLSVIILLAMSSALWSWAAERVKPTDPRIAIIGRTAVNDTGVVMAYPAITLRFRYRGAAPTVHLNSSNADNSFNLSCNGWQPVTLRLHDGANTIALPTGDAPAEGWIIELVRRNEAWMGVSTFTGLTIPDGGELLPAPVLPERKLLLIGDSAACGEFIERFPPEDISEHPRAINAGRSFGVLLGKALDAQVHVVAYGGRGVVMDWAGRTATNNAPQFFPLALPDDPAARWDHDRYQPDVILLHLGLADFLTDPIPDADYVAAYDAFLDDVRTAHPTAAIVLTEASGLSDDPATVRGARRIRLRDCLDTLVTRRHQKGDTRVSLAPLGFYPGTASDPHPVAFQHEQMALELEPSIRRAAGW</sequence>
<feature type="domain" description="SGNH hydrolase-type esterase" evidence="2">
    <location>
        <begin position="155"/>
        <end position="316"/>
    </location>
</feature>
<dbReference type="InterPro" id="IPR040794">
    <property type="entry name" value="CE2_N"/>
</dbReference>
<dbReference type="PANTHER" id="PTHR37834:SF2">
    <property type="entry name" value="ESTERASE, SGNH HYDROLASE-TYPE"/>
    <property type="match status" value="1"/>
</dbReference>
<dbReference type="Pfam" id="PF13472">
    <property type="entry name" value="Lipase_GDSL_2"/>
    <property type="match status" value="1"/>
</dbReference>
<dbReference type="InterPro" id="IPR013830">
    <property type="entry name" value="SGNH_hydro"/>
</dbReference>
<protein>
    <submittedName>
        <fullName evidence="4">GDSL-type esterase/lipase family protein</fullName>
    </submittedName>
</protein>